<proteinExistence type="predicted"/>
<keyword evidence="2" id="KW-1185">Reference proteome</keyword>
<protein>
    <submittedName>
        <fullName evidence="1">Uncharacterized protein</fullName>
    </submittedName>
</protein>
<evidence type="ECO:0000313" key="2">
    <source>
        <dbReference type="Proteomes" id="UP001151088"/>
    </source>
</evidence>
<dbReference type="Proteomes" id="UP001151088">
    <property type="component" value="Unassembled WGS sequence"/>
</dbReference>
<accession>A0A9X2T608</accession>
<sequence>MKTAPHQHLGPSGYDAERSAWHAPTGRLIVHFRGATSIGTLDAQEAHGRFILREVARRRAALEAEAEASFWPKDFLRTLADV</sequence>
<name>A0A9X2T608_9HYPH</name>
<reference evidence="1" key="1">
    <citation type="submission" date="2022-08" db="EMBL/GenBank/DDBJ databases">
        <authorList>
            <person name="Li F."/>
        </authorList>
    </citation>
    <scope>NUCLEOTIDE SEQUENCE</scope>
    <source>
        <strain evidence="1">MQZ15Z-1</strain>
    </source>
</reference>
<dbReference type="AlphaFoldDB" id="A0A9X2T608"/>
<dbReference type="RefSeq" id="WP_258734997.1">
    <property type="nucleotide sequence ID" value="NZ_JANTHZ010000015.1"/>
</dbReference>
<comment type="caution">
    <text evidence="1">The sequence shown here is derived from an EMBL/GenBank/DDBJ whole genome shotgun (WGS) entry which is preliminary data.</text>
</comment>
<evidence type="ECO:0000313" key="1">
    <source>
        <dbReference type="EMBL" id="MCS0497841.1"/>
    </source>
</evidence>
<dbReference type="EMBL" id="JANTHZ010000015">
    <property type="protein sequence ID" value="MCS0497841.1"/>
    <property type="molecule type" value="Genomic_DNA"/>
</dbReference>
<organism evidence="1 2">
    <name type="scientific">Ancylobacter mangrovi</name>
    <dbReference type="NCBI Taxonomy" id="2972472"/>
    <lineage>
        <taxon>Bacteria</taxon>
        <taxon>Pseudomonadati</taxon>
        <taxon>Pseudomonadota</taxon>
        <taxon>Alphaproteobacteria</taxon>
        <taxon>Hyphomicrobiales</taxon>
        <taxon>Xanthobacteraceae</taxon>
        <taxon>Ancylobacter</taxon>
    </lineage>
</organism>
<gene>
    <name evidence="1" type="ORF">NVS89_22375</name>
</gene>